<organism evidence="7 8">
    <name type="scientific">candidate division WOR-1 bacterium RIFOXYC2_FULL_46_14</name>
    <dbReference type="NCBI Taxonomy" id="1802587"/>
    <lineage>
        <taxon>Bacteria</taxon>
        <taxon>Bacillati</taxon>
        <taxon>Saganbacteria</taxon>
    </lineage>
</organism>
<accession>A0A1F4U757</accession>
<protein>
    <recommendedName>
        <fullName evidence="6">JAB domain-containing protein</fullName>
    </recommendedName>
</protein>
<evidence type="ECO:0000256" key="3">
    <source>
        <dbReference type="ARBA" id="ARBA00022801"/>
    </source>
</evidence>
<dbReference type="EMBL" id="MEUJ01000002">
    <property type="protein sequence ID" value="OGC40785.1"/>
    <property type="molecule type" value="Genomic_DNA"/>
</dbReference>
<evidence type="ECO:0000256" key="2">
    <source>
        <dbReference type="ARBA" id="ARBA00022723"/>
    </source>
</evidence>
<dbReference type="SUPFAM" id="SSF102712">
    <property type="entry name" value="JAB1/MPN domain"/>
    <property type="match status" value="1"/>
</dbReference>
<dbReference type="GO" id="GO:0006508">
    <property type="term" value="P:proteolysis"/>
    <property type="evidence" value="ECO:0007669"/>
    <property type="project" value="UniProtKB-KW"/>
</dbReference>
<keyword evidence="4" id="KW-0862">Zinc</keyword>
<evidence type="ECO:0000256" key="1">
    <source>
        <dbReference type="ARBA" id="ARBA00022670"/>
    </source>
</evidence>
<dbReference type="Pfam" id="PF14464">
    <property type="entry name" value="Prok-JAB"/>
    <property type="match status" value="1"/>
</dbReference>
<evidence type="ECO:0000313" key="7">
    <source>
        <dbReference type="EMBL" id="OGC40785.1"/>
    </source>
</evidence>
<dbReference type="InterPro" id="IPR028090">
    <property type="entry name" value="JAB_dom_prok"/>
</dbReference>
<keyword evidence="2" id="KW-0479">Metal-binding</keyword>
<dbReference type="CDD" id="cd08070">
    <property type="entry name" value="MPN_like"/>
    <property type="match status" value="1"/>
</dbReference>
<keyword evidence="3" id="KW-0378">Hydrolase</keyword>
<dbReference type="AlphaFoldDB" id="A0A1F4U757"/>
<dbReference type="PANTHER" id="PTHR34858:SF1">
    <property type="entry name" value="CYSO-CYSTEINE PEPTIDASE"/>
    <property type="match status" value="1"/>
</dbReference>
<gene>
    <name evidence="7" type="ORF">A2438_00605</name>
</gene>
<proteinExistence type="predicted"/>
<keyword evidence="5" id="KW-0482">Metalloprotease</keyword>
<evidence type="ECO:0000259" key="6">
    <source>
        <dbReference type="Pfam" id="PF14464"/>
    </source>
</evidence>
<evidence type="ECO:0000256" key="4">
    <source>
        <dbReference type="ARBA" id="ARBA00022833"/>
    </source>
</evidence>
<sequence>MPDNQEFVITEHQYEIIMHQAQACFPYEAGGFLGGKENNILGVLPVPNKKVGGRDEFSLWEDDFGRAYTFFEKHNLELAGVYHTHPGGIAYPSDQDIKATSQKRMKYMFIIGMADRYKPDLRVYTISGGVVEIPIRVVSDKGIVVMDLFSSGNRQSKLTPENLHLFHEYIKRVIREETESGRKGDFGWDASSFSTLA</sequence>
<keyword evidence="1" id="KW-0645">Protease</keyword>
<reference evidence="7 8" key="1">
    <citation type="journal article" date="2016" name="Nat. Commun.">
        <title>Thousands of microbial genomes shed light on interconnected biogeochemical processes in an aquifer system.</title>
        <authorList>
            <person name="Anantharaman K."/>
            <person name="Brown C.T."/>
            <person name="Hug L.A."/>
            <person name="Sharon I."/>
            <person name="Castelle C.J."/>
            <person name="Probst A.J."/>
            <person name="Thomas B.C."/>
            <person name="Singh A."/>
            <person name="Wilkins M.J."/>
            <person name="Karaoz U."/>
            <person name="Brodie E.L."/>
            <person name="Williams K.H."/>
            <person name="Hubbard S.S."/>
            <person name="Banfield J.F."/>
        </authorList>
    </citation>
    <scope>NUCLEOTIDE SEQUENCE [LARGE SCALE GENOMIC DNA]</scope>
</reference>
<dbReference type="Proteomes" id="UP000179242">
    <property type="component" value="Unassembled WGS sequence"/>
</dbReference>
<dbReference type="PANTHER" id="PTHR34858">
    <property type="entry name" value="CYSO-CYSTEINE PEPTIDASE"/>
    <property type="match status" value="1"/>
</dbReference>
<dbReference type="GO" id="GO:0008270">
    <property type="term" value="F:zinc ion binding"/>
    <property type="evidence" value="ECO:0007669"/>
    <property type="project" value="TreeGrafter"/>
</dbReference>
<dbReference type="InterPro" id="IPR051929">
    <property type="entry name" value="VirAsm_ModProt"/>
</dbReference>
<dbReference type="GO" id="GO:0008235">
    <property type="term" value="F:metalloexopeptidase activity"/>
    <property type="evidence" value="ECO:0007669"/>
    <property type="project" value="TreeGrafter"/>
</dbReference>
<comment type="caution">
    <text evidence="7">The sequence shown here is derived from an EMBL/GenBank/DDBJ whole genome shotgun (WGS) entry which is preliminary data.</text>
</comment>
<dbReference type="Gene3D" id="3.40.140.10">
    <property type="entry name" value="Cytidine Deaminase, domain 2"/>
    <property type="match status" value="1"/>
</dbReference>
<name>A0A1F4U757_UNCSA</name>
<feature type="domain" description="JAB" evidence="6">
    <location>
        <begin position="12"/>
        <end position="114"/>
    </location>
</feature>
<evidence type="ECO:0000313" key="8">
    <source>
        <dbReference type="Proteomes" id="UP000179242"/>
    </source>
</evidence>
<evidence type="ECO:0000256" key="5">
    <source>
        <dbReference type="ARBA" id="ARBA00023049"/>
    </source>
</evidence>